<sequence>MARFSWLLFPAALLLIFGACGPSDVEEPEAGEEQAKAGNNGQNDSERVKQDVLADVWETVMQDSDAEPKLPRDLETGDRYLTARVTANADGYEVFYYLMEEPVPVNAPELEEEAPYLTAGAIVYDSAEGARAGVNYEPEMETGQPSDLGQGITGYMDSGAGSARIVWHEENWSFLVHRRNGEGAGEEITGQARTIAGKLRYLHLPSTEEVGAGTFDMSGYGSAANTLQWQAEHVVYSVHFSDPLELIDIVAKMNE</sequence>
<dbReference type="AlphaFoldDB" id="M7P9W8"/>
<name>M7P9W8_9BACL</name>
<dbReference type="Proteomes" id="UP000011919">
    <property type="component" value="Unassembled WGS sequence"/>
</dbReference>
<dbReference type="RefSeq" id="WP_008297766.1">
    <property type="nucleotide sequence ID" value="NZ_AOFT01000003.1"/>
</dbReference>
<evidence type="ECO:0008006" key="5">
    <source>
        <dbReference type="Google" id="ProtNLM"/>
    </source>
</evidence>
<evidence type="ECO:0000256" key="1">
    <source>
        <dbReference type="SAM" id="MobiDB-lite"/>
    </source>
</evidence>
<evidence type="ECO:0000313" key="3">
    <source>
        <dbReference type="EMBL" id="EMR07264.1"/>
    </source>
</evidence>
<feature type="chain" id="PRO_5004082737" description="Lipoprotein" evidence="2">
    <location>
        <begin position="26"/>
        <end position="255"/>
    </location>
</feature>
<protein>
    <recommendedName>
        <fullName evidence="5">Lipoprotein</fullName>
    </recommendedName>
</protein>
<feature type="signal peptide" evidence="2">
    <location>
        <begin position="1"/>
        <end position="25"/>
    </location>
</feature>
<keyword evidence="4" id="KW-1185">Reference proteome</keyword>
<comment type="caution">
    <text evidence="3">The sequence shown here is derived from an EMBL/GenBank/DDBJ whole genome shotgun (WGS) entry which is preliminary data.</text>
</comment>
<feature type="region of interest" description="Disordered" evidence="1">
    <location>
        <begin position="24"/>
        <end position="48"/>
    </location>
</feature>
<dbReference type="eggNOG" id="ENOG5032QT1">
    <property type="taxonomic scope" value="Bacteria"/>
</dbReference>
<accession>M7P9W8</accession>
<dbReference type="PROSITE" id="PS51257">
    <property type="entry name" value="PROKAR_LIPOPROTEIN"/>
    <property type="match status" value="1"/>
</dbReference>
<evidence type="ECO:0000256" key="2">
    <source>
        <dbReference type="SAM" id="SignalP"/>
    </source>
</evidence>
<dbReference type="EMBL" id="AOFT01000003">
    <property type="protein sequence ID" value="EMR07264.1"/>
    <property type="molecule type" value="Genomic_DNA"/>
</dbReference>
<evidence type="ECO:0000313" key="4">
    <source>
        <dbReference type="Proteomes" id="UP000011919"/>
    </source>
</evidence>
<reference evidence="3 4" key="1">
    <citation type="journal article" date="2013" name="Genome Announc.">
        <title>Draft Genome Sequence of Bhargavaea cecembensis Strain DSE10T, Isolated from a Deep-Sea Sediment Sample Collected at a Depth of 5,904 m from the Chagos-Laccadive Ridge System in the Indian Ocean.</title>
        <authorList>
            <person name="Shivaji S."/>
            <person name="Ara S."/>
            <person name="Begum Z."/>
            <person name="Ruth M."/>
            <person name="Singh A."/>
            <person name="Kumar Pinnaka A."/>
        </authorList>
    </citation>
    <scope>NUCLEOTIDE SEQUENCE [LARGE SCALE GENOMIC DNA]</scope>
    <source>
        <strain evidence="3 4">DSE10</strain>
    </source>
</reference>
<dbReference type="OrthoDB" id="2138638at2"/>
<gene>
    <name evidence="3" type="ORF">C772_00909</name>
</gene>
<dbReference type="STRING" id="1235279.C772_00909"/>
<organism evidence="3 4">
    <name type="scientific">Bhargavaea cecembensis DSE10</name>
    <dbReference type="NCBI Taxonomy" id="1235279"/>
    <lineage>
        <taxon>Bacteria</taxon>
        <taxon>Bacillati</taxon>
        <taxon>Bacillota</taxon>
        <taxon>Bacilli</taxon>
        <taxon>Bacillales</taxon>
        <taxon>Caryophanaceae</taxon>
        <taxon>Bhargavaea</taxon>
    </lineage>
</organism>
<keyword evidence="2" id="KW-0732">Signal</keyword>
<proteinExistence type="predicted"/>